<feature type="coiled-coil region" evidence="9">
    <location>
        <begin position="574"/>
        <end position="601"/>
    </location>
</feature>
<comment type="subcellular location">
    <subcellularLocation>
        <location evidence="1">Membrane</location>
        <topology evidence="1">Single-pass type I membrane protein</topology>
    </subcellularLocation>
</comment>
<proteinExistence type="inferred from homology"/>
<dbReference type="Gene3D" id="2.30.29.30">
    <property type="entry name" value="Pleckstrin-homology domain (PH domain)/Phosphotyrosine-binding domain (PTB)"/>
    <property type="match status" value="1"/>
</dbReference>
<keyword evidence="6 8" id="KW-1015">Disulfide bond</keyword>
<dbReference type="GO" id="GO:0031410">
    <property type="term" value="C:cytoplasmic vesicle"/>
    <property type="evidence" value="ECO:0007669"/>
    <property type="project" value="EnsemblMetazoa"/>
</dbReference>
<dbReference type="InterPro" id="IPR036454">
    <property type="entry name" value="Amyloid_glyco_heparin-bd_sf"/>
</dbReference>
<dbReference type="GO" id="GO:0046914">
    <property type="term" value="F:transition metal ion binding"/>
    <property type="evidence" value="ECO:0007669"/>
    <property type="project" value="InterPro"/>
</dbReference>
<dbReference type="Pfam" id="PF02177">
    <property type="entry name" value="APP_N"/>
    <property type="match status" value="1"/>
</dbReference>
<feature type="transmembrane region" description="Helical" evidence="11">
    <location>
        <begin position="877"/>
        <end position="897"/>
    </location>
</feature>
<dbReference type="AlphaFoldDB" id="A0A2A6B2I0"/>
<accession>A0A8R1UG93</accession>
<dbReference type="Gene3D" id="3.90.570.10">
    <property type="entry name" value="Amyloidogenic glycoprotein, heparin-binding domain"/>
    <property type="match status" value="1"/>
</dbReference>
<dbReference type="PRINTS" id="PR00203">
    <property type="entry name" value="AMYLOIDA4"/>
</dbReference>
<dbReference type="SUPFAM" id="SSF89811">
    <property type="entry name" value="Amyloid beta a4 protein copper binding domain (domain 2)"/>
    <property type="match status" value="1"/>
</dbReference>
<keyword evidence="7" id="KW-0325">Glycoprotein</keyword>
<accession>A0A2A6B2I0</accession>
<organism evidence="12 13">
    <name type="scientific">Pristionchus pacificus</name>
    <name type="common">Parasitic nematode worm</name>
    <dbReference type="NCBI Taxonomy" id="54126"/>
    <lineage>
        <taxon>Eukaryota</taxon>
        <taxon>Metazoa</taxon>
        <taxon>Ecdysozoa</taxon>
        <taxon>Nematoda</taxon>
        <taxon>Chromadorea</taxon>
        <taxon>Rhabditida</taxon>
        <taxon>Rhabditina</taxon>
        <taxon>Diplogasteromorpha</taxon>
        <taxon>Diplogasteroidea</taxon>
        <taxon>Neodiplogasteridae</taxon>
        <taxon>Pristionchus</taxon>
    </lineage>
</organism>
<dbReference type="Pfam" id="PF12924">
    <property type="entry name" value="APP_Cu_bd"/>
    <property type="match status" value="1"/>
</dbReference>
<evidence type="ECO:0000256" key="3">
    <source>
        <dbReference type="ARBA" id="ARBA00022729"/>
    </source>
</evidence>
<evidence type="ECO:0000256" key="5">
    <source>
        <dbReference type="ARBA" id="ARBA00023136"/>
    </source>
</evidence>
<feature type="transmembrane region" description="Helical" evidence="11">
    <location>
        <begin position="128"/>
        <end position="145"/>
    </location>
</feature>
<dbReference type="GO" id="GO:0007409">
    <property type="term" value="P:axonogenesis"/>
    <property type="evidence" value="ECO:0000318"/>
    <property type="project" value="GO_Central"/>
</dbReference>
<dbReference type="InterPro" id="IPR008154">
    <property type="entry name" value="Amyloid_glyco_extra"/>
</dbReference>
<comment type="similarity">
    <text evidence="8">Belongs to the APP family.</text>
</comment>
<dbReference type="GO" id="GO:0010171">
    <property type="term" value="P:body morphogenesis"/>
    <property type="evidence" value="ECO:0007669"/>
    <property type="project" value="EnsemblMetazoa"/>
</dbReference>
<feature type="transmembrane region" description="Helical" evidence="11">
    <location>
        <begin position="207"/>
        <end position="230"/>
    </location>
</feature>
<dbReference type="Gene3D" id="3.30.1490.140">
    <property type="entry name" value="Amyloidogenic glycoprotein, copper-binding domain"/>
    <property type="match status" value="1"/>
</dbReference>
<evidence type="ECO:0000313" key="13">
    <source>
        <dbReference type="Proteomes" id="UP000005239"/>
    </source>
</evidence>
<dbReference type="SMART" id="SM00006">
    <property type="entry name" value="A4_EXTRA"/>
    <property type="match status" value="1"/>
</dbReference>
<name>A0A2A6B2I0_PRIPA</name>
<dbReference type="GO" id="GO:0007417">
    <property type="term" value="P:central nervous system development"/>
    <property type="evidence" value="ECO:0000318"/>
    <property type="project" value="GO_Central"/>
</dbReference>
<comment type="caution">
    <text evidence="8">Lacks conserved residue(s) required for the propagation of feature annotation.</text>
</comment>
<feature type="region of interest" description="Disordered" evidence="10">
    <location>
        <begin position="767"/>
        <end position="827"/>
    </location>
</feature>
<feature type="compositionally biased region" description="Acidic residues" evidence="10">
    <location>
        <begin position="481"/>
        <end position="501"/>
    </location>
</feature>
<evidence type="ECO:0000256" key="10">
    <source>
        <dbReference type="SAM" id="MobiDB-lite"/>
    </source>
</evidence>
<dbReference type="SUPFAM" id="SSF56491">
    <property type="entry name" value="A heparin-binding domain"/>
    <property type="match status" value="1"/>
</dbReference>
<evidence type="ECO:0000256" key="8">
    <source>
        <dbReference type="PROSITE-ProRule" id="PRU01217"/>
    </source>
</evidence>
<dbReference type="InterPro" id="IPR008155">
    <property type="entry name" value="Amyloid_glyco"/>
</dbReference>
<dbReference type="GO" id="GO:0016020">
    <property type="term" value="C:membrane"/>
    <property type="evidence" value="ECO:0007669"/>
    <property type="project" value="UniProtKB-SubCell"/>
</dbReference>
<keyword evidence="13" id="KW-1185">Reference proteome</keyword>
<dbReference type="InterPro" id="IPR036176">
    <property type="entry name" value="E2_sf"/>
</dbReference>
<dbReference type="InterPro" id="IPR019543">
    <property type="entry name" value="APP_amyloid_C"/>
</dbReference>
<dbReference type="PROSITE" id="PS00320">
    <property type="entry name" value="APP_INTRA"/>
    <property type="match status" value="1"/>
</dbReference>
<evidence type="ECO:0000256" key="7">
    <source>
        <dbReference type="ARBA" id="ARBA00023180"/>
    </source>
</evidence>
<dbReference type="PANTHER" id="PTHR23103:SF15">
    <property type="entry name" value="AMYLOID-BETA-LIKE PROTEIN"/>
    <property type="match status" value="1"/>
</dbReference>
<keyword evidence="2 11" id="KW-0812">Transmembrane</keyword>
<keyword evidence="4 11" id="KW-1133">Transmembrane helix</keyword>
<dbReference type="GO" id="GO:0043025">
    <property type="term" value="C:neuronal cell body"/>
    <property type="evidence" value="ECO:0000318"/>
    <property type="project" value="GO_Central"/>
</dbReference>
<sequence length="939" mass="108139">MKTIFLPFPSLYLFFIASVRPANFSLSFSIKRSHTIFKGIATSLSISVMKIEMMSMESGRPLVDDDIYDTVPPAETFIEIQNPQPSWKEKLQSMPRELLFLSCFSVVPLSGFFVSIFQNNACPSMPFLPKYLIIHGVVFSIMMAIKTKQYIKEDKSFPMAIVEGLATTLELAVLCDSFNRCVWIFTVHPTGDNRRRPEERNMHCDECIWYIVLITAVLFALFLVVFVTIMTCSACCIHVCCSGEVEEKESKSRSSTSKSKKNEESVAFVNMTGVGVAATVAALCLALAASAASDRHERFVPLIAFKCGFRNRYMAENGSWVSDDNKYATCLEGNLDKLKYCKKVYPNLNVTNIVEYSHEVTLADWCREEGDHCTSTKTVRPYRCIVGEFHSEALQVPHDCRFNHENSQQKCNDYTSWKNEATRLCNSRKDEGGRAMIVRSFAMLEPCGLDLFTGVEYVCCPTDDADSALISKKEEDKDKKEDDEDEDEDDDSAEYDNDWEDDKSKASRDVYFVSPFKDLVSEHEKYREALERMEQKHRVKVDKVMKEWNELDERYNKQKTIDPVKAELLKKEMANRFQTTVAALEEEHRKMRKEIEEVHEERVQSSMNEKKRTATHEYRAALADAVAIPDKHKVLKTLKAYIRAEEKDRIHTLNRFRHLLREDTQEAMNIKAMTVHRLRYIDLRINGTIAMLKDLPTIDLATRPIAMAFWSDFRRENTPEMKPEIWKKIEESVDKDQALVDFYEQGYRKVHPESFAKVKIPTYTKEAPLAHSDKQPTTAVPATMEPAKVLPKEDETDSEEDDDSYYEDDNDEEMKKTKKTEKKTEIKKETVKSRKELRVDIEPIIDEHSREAMHVFPYSERVAARTHASWPFTSSGYVFFFIAAAIVGFSCFALVGLSRRRRAIRFVEVDVCSPDERHVNGMQINGYENPTYSFFDSKA</sequence>
<dbReference type="Proteomes" id="UP000005239">
    <property type="component" value="Unassembled WGS sequence"/>
</dbReference>
<evidence type="ECO:0000256" key="11">
    <source>
        <dbReference type="SAM" id="Phobius"/>
    </source>
</evidence>
<dbReference type="PROSITE" id="PS51869">
    <property type="entry name" value="APP_E1"/>
    <property type="match status" value="1"/>
</dbReference>
<dbReference type="InterPro" id="IPR036669">
    <property type="entry name" value="Amyloid_Cu-bd_sf"/>
</dbReference>
<feature type="disulfide bond" evidence="8">
    <location>
        <begin position="307"/>
        <end position="330"/>
    </location>
</feature>
<dbReference type="PANTHER" id="PTHR23103">
    <property type="entry name" value="ALZHEIMER'S DISEASE BETA-AMYLOID RELATED"/>
    <property type="match status" value="1"/>
</dbReference>
<evidence type="ECO:0000256" key="9">
    <source>
        <dbReference type="SAM" id="Coils"/>
    </source>
</evidence>
<dbReference type="InterPro" id="IPR011993">
    <property type="entry name" value="PH-like_dom_sf"/>
</dbReference>
<dbReference type="Pfam" id="PF10515">
    <property type="entry name" value="APP_amyloid"/>
    <property type="match status" value="1"/>
</dbReference>
<dbReference type="InterPro" id="IPR019745">
    <property type="entry name" value="Amyloid_glyco_intracell_CS"/>
</dbReference>
<feature type="transmembrane region" description="Helical" evidence="11">
    <location>
        <begin position="12"/>
        <end position="30"/>
    </location>
</feature>
<feature type="compositionally biased region" description="Acidic residues" evidence="10">
    <location>
        <begin position="794"/>
        <end position="812"/>
    </location>
</feature>
<dbReference type="GO" id="GO:0008201">
    <property type="term" value="F:heparin binding"/>
    <property type="evidence" value="ECO:0007669"/>
    <property type="project" value="UniProtKB-UniRule"/>
</dbReference>
<dbReference type="InterPro" id="IPR024329">
    <property type="entry name" value="Amyloid_glyco_E2_domain"/>
</dbReference>
<evidence type="ECO:0000256" key="2">
    <source>
        <dbReference type="ARBA" id="ARBA00022692"/>
    </source>
</evidence>
<gene>
    <name evidence="12" type="primary">WBGene00113065</name>
</gene>
<reference evidence="12" key="2">
    <citation type="submission" date="2022-06" db="UniProtKB">
        <authorList>
            <consortium name="EnsemblMetazoa"/>
        </authorList>
    </citation>
    <scope>IDENTIFICATION</scope>
    <source>
        <strain evidence="12">PS312</strain>
    </source>
</reference>
<feature type="compositionally biased region" description="Basic and acidic residues" evidence="10">
    <location>
        <begin position="471"/>
        <end position="480"/>
    </location>
</feature>
<dbReference type="Pfam" id="PF12925">
    <property type="entry name" value="APP_E2"/>
    <property type="match status" value="1"/>
</dbReference>
<dbReference type="InterPro" id="IPR011178">
    <property type="entry name" value="Amyloid_glyco_Cu-bd"/>
</dbReference>
<dbReference type="InterPro" id="IPR019744">
    <property type="entry name" value="APP_CUBD_CS"/>
</dbReference>
<keyword evidence="5 11" id="KW-0472">Membrane</keyword>
<dbReference type="GO" id="GO:0043005">
    <property type="term" value="C:neuron projection"/>
    <property type="evidence" value="ECO:0000318"/>
    <property type="project" value="GO_Central"/>
</dbReference>
<reference evidence="13" key="1">
    <citation type="journal article" date="2008" name="Nat. Genet.">
        <title>The Pristionchus pacificus genome provides a unique perspective on nematode lifestyle and parasitism.</title>
        <authorList>
            <person name="Dieterich C."/>
            <person name="Clifton S.W."/>
            <person name="Schuster L.N."/>
            <person name="Chinwalla A."/>
            <person name="Delehaunty K."/>
            <person name="Dinkelacker I."/>
            <person name="Fulton L."/>
            <person name="Fulton R."/>
            <person name="Godfrey J."/>
            <person name="Minx P."/>
            <person name="Mitreva M."/>
            <person name="Roeseler W."/>
            <person name="Tian H."/>
            <person name="Witte H."/>
            <person name="Yang S.P."/>
            <person name="Wilson R.K."/>
            <person name="Sommer R.J."/>
        </authorList>
    </citation>
    <scope>NUCLEOTIDE SEQUENCE [LARGE SCALE GENOMIC DNA]</scope>
    <source>
        <strain evidence="13">PS312</strain>
    </source>
</reference>
<dbReference type="Gene3D" id="1.20.120.770">
    <property type="entry name" value="Amyloid precursor protein, E2 domain"/>
    <property type="match status" value="1"/>
</dbReference>
<feature type="region of interest" description="GFLD subdomain" evidence="8">
    <location>
        <begin position="297"/>
        <end position="390"/>
    </location>
</feature>
<feature type="region of interest" description="CuBD subdomain" evidence="8">
    <location>
        <begin position="398"/>
        <end position="462"/>
    </location>
</feature>
<feature type="transmembrane region" description="Helical" evidence="11">
    <location>
        <begin position="98"/>
        <end position="116"/>
    </location>
</feature>
<feature type="disulfide bond" evidence="8">
    <location>
        <begin position="366"/>
        <end position="373"/>
    </location>
</feature>
<dbReference type="GO" id="GO:0002119">
    <property type="term" value="P:nematode larval development"/>
    <property type="evidence" value="ECO:0007669"/>
    <property type="project" value="EnsemblMetazoa"/>
</dbReference>
<dbReference type="GO" id="GO:0042395">
    <property type="term" value="P:ecdysis, collagen and cuticulin-based cuticle"/>
    <property type="evidence" value="ECO:0007669"/>
    <property type="project" value="EnsemblMetazoa"/>
</dbReference>
<dbReference type="SUPFAM" id="SSF109843">
    <property type="entry name" value="CAPPD, an extracellular domain of amyloid beta A4 protein"/>
    <property type="match status" value="1"/>
</dbReference>
<feature type="region of interest" description="Disordered" evidence="10">
    <location>
        <begin position="470"/>
        <end position="501"/>
    </location>
</feature>
<dbReference type="EnsemblMetazoa" id="PPA23511.1">
    <property type="protein sequence ID" value="PPA23511.1"/>
    <property type="gene ID" value="WBGene00113065"/>
</dbReference>
<protein>
    <submittedName>
        <fullName evidence="12">Apl-1</fullName>
    </submittedName>
</protein>
<evidence type="ECO:0000256" key="6">
    <source>
        <dbReference type="ARBA" id="ARBA00023157"/>
    </source>
</evidence>
<dbReference type="InterPro" id="IPR015849">
    <property type="entry name" value="Amyloid_glyco_heparin-bd"/>
</dbReference>
<keyword evidence="3" id="KW-0732">Signal</keyword>
<dbReference type="PROSITE" id="PS00319">
    <property type="entry name" value="APP_CUBD"/>
    <property type="match status" value="1"/>
</dbReference>
<evidence type="ECO:0000313" key="12">
    <source>
        <dbReference type="EnsemblMetazoa" id="PPA23511.1"/>
    </source>
</evidence>
<keyword evidence="9" id="KW-0175">Coiled coil</keyword>
<dbReference type="OrthoDB" id="6147836at2759"/>
<evidence type="ECO:0000256" key="1">
    <source>
        <dbReference type="ARBA" id="ARBA00004479"/>
    </source>
</evidence>
<dbReference type="PROSITE" id="PS51870">
    <property type="entry name" value="APP_E2"/>
    <property type="match status" value="1"/>
</dbReference>
<evidence type="ECO:0000256" key="4">
    <source>
        <dbReference type="ARBA" id="ARBA00022989"/>
    </source>
</evidence>